<evidence type="ECO:0008006" key="5">
    <source>
        <dbReference type="Google" id="ProtNLM"/>
    </source>
</evidence>
<dbReference type="RefSeq" id="WP_035627802.1">
    <property type="nucleotide sequence ID" value="NZ_JBEWQG010000003.1"/>
</dbReference>
<dbReference type="Pfam" id="PF08889">
    <property type="entry name" value="WbqC"/>
    <property type="match status" value="1"/>
</dbReference>
<dbReference type="Proteomes" id="UP000028712">
    <property type="component" value="Unassembled WGS sequence"/>
</dbReference>
<dbReference type="EMBL" id="MUGY01000008">
    <property type="protein sequence ID" value="OXA95064.1"/>
    <property type="molecule type" value="Genomic_DNA"/>
</dbReference>
<evidence type="ECO:0000313" key="1">
    <source>
        <dbReference type="EMBL" id="KFF09651.1"/>
    </source>
</evidence>
<sequence length="206" mass="24396">MNSLLLPTYFPSISHCAVMAQSENITFEVEDNFQKQTNRNRTYIYSPNGIQLLNIPVKHSKNAHQKTKEIQVENEFDWQKQHFKSLEAAYRSSPFFEFFEDDIRPFFEKKHQFLMDLNFEALDIVSKCLRMKLEYAKTSEYFHEVDASISDFRVLANGKKDNNTFENYTQVFDDKHGFINNLSVLDLLFNEGKFAMDYLRNQKVII</sequence>
<organism evidence="1 3">
    <name type="scientific">Flavobacterium hydatis</name>
    <name type="common">Cytophaga aquatilis</name>
    <dbReference type="NCBI Taxonomy" id="991"/>
    <lineage>
        <taxon>Bacteria</taxon>
        <taxon>Pseudomonadati</taxon>
        <taxon>Bacteroidota</taxon>
        <taxon>Flavobacteriia</taxon>
        <taxon>Flavobacteriales</taxon>
        <taxon>Flavobacteriaceae</taxon>
        <taxon>Flavobacterium</taxon>
    </lineage>
</organism>
<proteinExistence type="predicted"/>
<evidence type="ECO:0000313" key="2">
    <source>
        <dbReference type="EMBL" id="OXA95064.1"/>
    </source>
</evidence>
<dbReference type="STRING" id="991.IW20_22965"/>
<comment type="caution">
    <text evidence="1">The sequence shown here is derived from an EMBL/GenBank/DDBJ whole genome shotgun (WGS) entry which is preliminary data.</text>
</comment>
<accession>A0A085ZYY7</accession>
<dbReference type="OrthoDB" id="1523452at2"/>
<dbReference type="AlphaFoldDB" id="A0A085ZYY7"/>
<dbReference type="eggNOG" id="COG0224">
    <property type="taxonomic scope" value="Bacteria"/>
</dbReference>
<dbReference type="Proteomes" id="UP000198424">
    <property type="component" value="Unassembled WGS sequence"/>
</dbReference>
<dbReference type="InterPro" id="IPR014985">
    <property type="entry name" value="WbqC"/>
</dbReference>
<evidence type="ECO:0000313" key="3">
    <source>
        <dbReference type="Proteomes" id="UP000028712"/>
    </source>
</evidence>
<evidence type="ECO:0000313" key="4">
    <source>
        <dbReference type="Proteomes" id="UP000198424"/>
    </source>
</evidence>
<dbReference type="EMBL" id="JPRM01000048">
    <property type="protein sequence ID" value="KFF09651.1"/>
    <property type="molecule type" value="Genomic_DNA"/>
</dbReference>
<gene>
    <name evidence="2" type="ORF">B0A62_09155</name>
    <name evidence="1" type="ORF">IW20_22965</name>
</gene>
<keyword evidence="4" id="KW-1185">Reference proteome</keyword>
<reference evidence="1 3" key="1">
    <citation type="submission" date="2014-07" db="EMBL/GenBank/DDBJ databases">
        <title>Genome of Flavobacterium hydatis DSM 2063.</title>
        <authorList>
            <person name="Pipes S.E."/>
            <person name="Stropko S.J."/>
            <person name="Newman J.D."/>
        </authorList>
    </citation>
    <scope>NUCLEOTIDE SEQUENCE [LARGE SCALE GENOMIC DNA]</scope>
    <source>
        <strain evidence="1 3">DSM 2063</strain>
    </source>
</reference>
<reference evidence="2 4" key="2">
    <citation type="submission" date="2016-11" db="EMBL/GenBank/DDBJ databases">
        <title>Whole genomes of Flavobacteriaceae.</title>
        <authorList>
            <person name="Stine C."/>
            <person name="Li C."/>
            <person name="Tadesse D."/>
        </authorList>
    </citation>
    <scope>NUCLEOTIDE SEQUENCE [LARGE SCALE GENOMIC DNA]</scope>
    <source>
        <strain evidence="2 4">ATCC 29551</strain>
    </source>
</reference>
<name>A0A085ZYY7_FLAHY</name>
<protein>
    <recommendedName>
        <fullName evidence="5">WbqC-like protein</fullName>
    </recommendedName>
</protein>